<dbReference type="GO" id="GO:0006310">
    <property type="term" value="P:DNA recombination"/>
    <property type="evidence" value="ECO:0007669"/>
    <property type="project" value="UniProtKB-KW"/>
</dbReference>
<dbReference type="PROSITE" id="PS51898">
    <property type="entry name" value="TYR_RECOMBINASE"/>
    <property type="match status" value="1"/>
</dbReference>
<sequence>MARVVKTLGCIQWSVQETQQFLKVAYEAGEGVMYEFALSTGVRQGEILALLWSDIDFERQTVTVGKSLSSYTEEKEGMTKIKGVRTLPLPTNLLPILKKHQQYLERKFGQYFPSRLDLVFPDKVGGVQNIQAMRQRFKRLIEQAGLRVITYNDFRKMHLIQFLVNDYSSFELINESICSDPISYIYLQPNTDGWKEDDEISVRKPKLQPVKNRKRKNKE</sequence>
<dbReference type="GO" id="GO:0003677">
    <property type="term" value="F:DNA binding"/>
    <property type="evidence" value="ECO:0007669"/>
    <property type="project" value="InterPro"/>
</dbReference>
<feature type="domain" description="Tyr recombinase" evidence="2">
    <location>
        <begin position="3"/>
        <end position="199"/>
    </location>
</feature>
<reference evidence="3 4" key="1">
    <citation type="submission" date="2018-06" db="EMBL/GenBank/DDBJ databases">
        <title>Freshwater and sediment microbial communities from various areas in North America, analyzing microbe dynamics in response to fracking.</title>
        <authorList>
            <person name="Lamendella R."/>
        </authorList>
    </citation>
    <scope>NUCLEOTIDE SEQUENCE [LARGE SCALE GENOMIC DNA]</scope>
    <source>
        <strain evidence="3 4">97B</strain>
    </source>
</reference>
<gene>
    <name evidence="3" type="ORF">DET59_12029</name>
</gene>
<dbReference type="OrthoDB" id="9803188at2"/>
<dbReference type="Proteomes" id="UP000252118">
    <property type="component" value="Unassembled WGS sequence"/>
</dbReference>
<accession>A0A366EFX2</accession>
<dbReference type="Gene3D" id="1.10.443.10">
    <property type="entry name" value="Intergrase catalytic core"/>
    <property type="match status" value="1"/>
</dbReference>
<dbReference type="Pfam" id="PF00589">
    <property type="entry name" value="Phage_integrase"/>
    <property type="match status" value="1"/>
</dbReference>
<dbReference type="InterPro" id="IPR013762">
    <property type="entry name" value="Integrase-like_cat_sf"/>
</dbReference>
<evidence type="ECO:0000259" key="2">
    <source>
        <dbReference type="PROSITE" id="PS51898"/>
    </source>
</evidence>
<evidence type="ECO:0000256" key="1">
    <source>
        <dbReference type="ARBA" id="ARBA00023172"/>
    </source>
</evidence>
<protein>
    <submittedName>
        <fullName evidence="3">Phage integrase family protein</fullName>
    </submittedName>
</protein>
<dbReference type="EMBL" id="QNRJ01000020">
    <property type="protein sequence ID" value="RBP01228.1"/>
    <property type="molecule type" value="Genomic_DNA"/>
</dbReference>
<dbReference type="InterPro" id="IPR002104">
    <property type="entry name" value="Integrase_catalytic"/>
</dbReference>
<organism evidence="3 4">
    <name type="scientific">Rossellomorea aquimaris</name>
    <dbReference type="NCBI Taxonomy" id="189382"/>
    <lineage>
        <taxon>Bacteria</taxon>
        <taxon>Bacillati</taxon>
        <taxon>Bacillota</taxon>
        <taxon>Bacilli</taxon>
        <taxon>Bacillales</taxon>
        <taxon>Bacillaceae</taxon>
        <taxon>Rossellomorea</taxon>
    </lineage>
</organism>
<dbReference type="AlphaFoldDB" id="A0A366EFX2"/>
<proteinExistence type="predicted"/>
<name>A0A366EFX2_9BACI</name>
<evidence type="ECO:0000313" key="4">
    <source>
        <dbReference type="Proteomes" id="UP000252118"/>
    </source>
</evidence>
<dbReference type="SUPFAM" id="SSF56349">
    <property type="entry name" value="DNA breaking-rejoining enzymes"/>
    <property type="match status" value="1"/>
</dbReference>
<evidence type="ECO:0000313" key="3">
    <source>
        <dbReference type="EMBL" id="RBP01228.1"/>
    </source>
</evidence>
<dbReference type="InterPro" id="IPR011010">
    <property type="entry name" value="DNA_brk_join_enz"/>
</dbReference>
<keyword evidence="1" id="KW-0233">DNA recombination</keyword>
<dbReference type="RefSeq" id="WP_113970941.1">
    <property type="nucleotide sequence ID" value="NZ_QNRJ01000020.1"/>
</dbReference>
<dbReference type="GO" id="GO:0015074">
    <property type="term" value="P:DNA integration"/>
    <property type="evidence" value="ECO:0007669"/>
    <property type="project" value="InterPro"/>
</dbReference>
<comment type="caution">
    <text evidence="3">The sequence shown here is derived from an EMBL/GenBank/DDBJ whole genome shotgun (WGS) entry which is preliminary data.</text>
</comment>